<keyword evidence="5" id="KW-1185">Reference proteome</keyword>
<keyword evidence="2" id="KW-1133">Transmembrane helix</keyword>
<dbReference type="HOGENOM" id="CLU_013850_0_0_7"/>
<sequence length="263" mass="29711">MERNVNFTIIGVIFFSILSALVIFIMIMGNFNLQKDEYTNYVVYTTKEITGIGVNTPVRFKGINIGSVTYVGFDKQNPDVVKIMVQIKKHIPIKEGSTLMADSQGLAGITFLTLKQSNSKIFITGENGALLNFEPSLFHRLSTKANQASTDIIDILKDAKNVLNEKNIESVSHILTNIKILSANLNQTQKDIDRLTNNFDTLVNNLNKQIQSGDYNIKGILDPMILRLNMSLNYMDRFFKRGSGVLEKFERDPYNTLFGEQKK</sequence>
<name>D3UJD6_HELM1</name>
<gene>
    <name evidence="4" type="ordered locus">HMU13590</name>
</gene>
<evidence type="ECO:0000313" key="4">
    <source>
        <dbReference type="EMBL" id="CBG40612.1"/>
    </source>
</evidence>
<dbReference type="Pfam" id="PF02470">
    <property type="entry name" value="MlaD"/>
    <property type="match status" value="1"/>
</dbReference>
<evidence type="ECO:0000256" key="2">
    <source>
        <dbReference type="SAM" id="Phobius"/>
    </source>
</evidence>
<dbReference type="eggNOG" id="COG1463">
    <property type="taxonomic scope" value="Bacteria"/>
</dbReference>
<proteinExistence type="predicted"/>
<keyword evidence="2" id="KW-0812">Transmembrane</keyword>
<dbReference type="Proteomes" id="UP000001522">
    <property type="component" value="Chromosome"/>
</dbReference>
<protein>
    <submittedName>
        <fullName evidence="4">Putative possible ABC transport system periplasmic substrate-binding protein</fullName>
    </submittedName>
</protein>
<accession>D3UJD6</accession>
<dbReference type="STRING" id="679897.HMU13590"/>
<dbReference type="EMBL" id="FN555004">
    <property type="protein sequence ID" value="CBG40612.1"/>
    <property type="molecule type" value="Genomic_DNA"/>
</dbReference>
<dbReference type="PANTHER" id="PTHR36698">
    <property type="entry name" value="BLL5892 PROTEIN"/>
    <property type="match status" value="1"/>
</dbReference>
<dbReference type="KEGG" id="hms:HMU13590"/>
<keyword evidence="2" id="KW-0472">Membrane</keyword>
<dbReference type="PANTHER" id="PTHR36698:SF2">
    <property type="entry name" value="MCE_MLAD DOMAIN-CONTAINING PROTEIN"/>
    <property type="match status" value="1"/>
</dbReference>
<feature type="domain" description="Mce/MlaD" evidence="3">
    <location>
        <begin position="40"/>
        <end position="116"/>
    </location>
</feature>
<keyword evidence="1" id="KW-0175">Coiled coil</keyword>
<dbReference type="InterPro" id="IPR003399">
    <property type="entry name" value="Mce/MlaD"/>
</dbReference>
<dbReference type="AlphaFoldDB" id="D3UJD6"/>
<organism evidence="4 5">
    <name type="scientific">Helicobacter mustelae (strain ATCC 43772 / CCUG 25715 / CIP 103759 / LMG 18044 / NCTC 12198 / R85-136P)</name>
    <name type="common">Campylobacter mustelae</name>
    <dbReference type="NCBI Taxonomy" id="679897"/>
    <lineage>
        <taxon>Bacteria</taxon>
        <taxon>Pseudomonadati</taxon>
        <taxon>Campylobacterota</taxon>
        <taxon>Epsilonproteobacteria</taxon>
        <taxon>Campylobacterales</taxon>
        <taxon>Helicobacteraceae</taxon>
        <taxon>Helicobacter</taxon>
    </lineage>
</organism>
<evidence type="ECO:0000256" key="1">
    <source>
        <dbReference type="SAM" id="Coils"/>
    </source>
</evidence>
<feature type="coiled-coil region" evidence="1">
    <location>
        <begin position="178"/>
        <end position="205"/>
    </location>
</feature>
<feature type="transmembrane region" description="Helical" evidence="2">
    <location>
        <begin position="6"/>
        <end position="27"/>
    </location>
</feature>
<evidence type="ECO:0000259" key="3">
    <source>
        <dbReference type="Pfam" id="PF02470"/>
    </source>
</evidence>
<dbReference type="RefSeq" id="WP_013023678.1">
    <property type="nucleotide sequence ID" value="NC_013949.1"/>
</dbReference>
<evidence type="ECO:0000313" key="5">
    <source>
        <dbReference type="Proteomes" id="UP000001522"/>
    </source>
</evidence>
<reference evidence="4 5" key="1">
    <citation type="journal article" date="2010" name="BMC Genomics">
        <title>Comparative genomics and proteomics of Helicobacter mustelae, an ulcerogenic and carcinogenic gastric pathogen.</title>
        <authorList>
            <person name="O'Toole P.W."/>
            <person name="Snelling W.J."/>
            <person name="Canchaya C."/>
            <person name="Forde B.M."/>
            <person name="Hardie K.R."/>
            <person name="Josenhans C."/>
            <person name="Graham R.L.J."/>
            <person name="McMullan G."/>
            <person name="Parkhill J."/>
            <person name="Belda E."/>
            <person name="Bentley S.D."/>
        </authorList>
    </citation>
    <scope>NUCLEOTIDE SEQUENCE [LARGE SCALE GENOMIC DNA]</scope>
    <source>
        <strain evidence="5">ATCC 43772 / LMG 18044 / NCTC 12198 / 12198</strain>
    </source>
</reference>